<dbReference type="SUPFAM" id="SSF53822">
    <property type="entry name" value="Periplasmic binding protein-like I"/>
    <property type="match status" value="1"/>
</dbReference>
<dbReference type="InterPro" id="IPR028082">
    <property type="entry name" value="Peripla_BP_I"/>
</dbReference>
<dbReference type="RefSeq" id="WP_023482379.1">
    <property type="nucleotide sequence ID" value="NZ_CP019794.1"/>
</dbReference>
<name>A0A1U9YNF0_9BACL</name>
<dbReference type="PANTHER" id="PTHR30146:SF109">
    <property type="entry name" value="HTH-TYPE TRANSCRIPTIONAL REGULATOR GALS"/>
    <property type="match status" value="1"/>
</dbReference>
<dbReference type="Proteomes" id="UP000192727">
    <property type="component" value="Chromosome"/>
</dbReference>
<reference evidence="4 5" key="1">
    <citation type="submission" date="2017-03" db="EMBL/GenBank/DDBJ databases">
        <title>Paenibacillus larvae genome sequencing.</title>
        <authorList>
            <person name="Dingman D.W."/>
        </authorList>
    </citation>
    <scope>NUCLEOTIDE SEQUENCE [LARGE SCALE GENOMIC DNA]</scope>
    <source>
        <strain evidence="4 5">SAG 10367</strain>
    </source>
</reference>
<proteinExistence type="predicted"/>
<keyword evidence="3" id="KW-0804">Transcription</keyword>
<evidence type="ECO:0000313" key="4">
    <source>
        <dbReference type="EMBL" id="ARF68347.1"/>
    </source>
</evidence>
<dbReference type="Gene3D" id="3.40.50.2300">
    <property type="match status" value="1"/>
</dbReference>
<organism evidence="4 5">
    <name type="scientific">Paenibacillus larvae subsp. pulvifaciens</name>
    <dbReference type="NCBI Taxonomy" id="1477"/>
    <lineage>
        <taxon>Bacteria</taxon>
        <taxon>Bacillati</taxon>
        <taxon>Bacillota</taxon>
        <taxon>Bacilli</taxon>
        <taxon>Bacillales</taxon>
        <taxon>Paenibacillaceae</taxon>
        <taxon>Paenibacillus</taxon>
    </lineage>
</organism>
<dbReference type="Gene3D" id="1.10.260.40">
    <property type="entry name" value="lambda repressor-like DNA-binding domains"/>
    <property type="match status" value="1"/>
</dbReference>
<dbReference type="PANTHER" id="PTHR30146">
    <property type="entry name" value="LACI-RELATED TRANSCRIPTIONAL REPRESSOR"/>
    <property type="match status" value="1"/>
</dbReference>
<keyword evidence="2" id="KW-0238">DNA-binding</keyword>
<dbReference type="EMBL" id="CP020557">
    <property type="protein sequence ID" value="ARF68347.1"/>
    <property type="molecule type" value="Genomic_DNA"/>
</dbReference>
<dbReference type="CDD" id="cd01392">
    <property type="entry name" value="HTH_LacI"/>
    <property type="match status" value="1"/>
</dbReference>
<dbReference type="Pfam" id="PF00356">
    <property type="entry name" value="LacI"/>
    <property type="match status" value="1"/>
</dbReference>
<dbReference type="InterPro" id="IPR000843">
    <property type="entry name" value="HTH_LacI"/>
</dbReference>
<dbReference type="PROSITE" id="PS50932">
    <property type="entry name" value="HTH_LACI_2"/>
    <property type="match status" value="1"/>
</dbReference>
<dbReference type="Pfam" id="PF00532">
    <property type="entry name" value="Peripla_BP_1"/>
    <property type="match status" value="1"/>
</dbReference>
<accession>A0A1U9YNF0</accession>
<gene>
    <name evidence="4" type="ORF">B7C51_11820</name>
</gene>
<keyword evidence="1" id="KW-0805">Transcription regulation</keyword>
<evidence type="ECO:0000256" key="3">
    <source>
        <dbReference type="ARBA" id="ARBA00023163"/>
    </source>
</evidence>
<dbReference type="GO" id="GO:0000976">
    <property type="term" value="F:transcription cis-regulatory region binding"/>
    <property type="evidence" value="ECO:0007669"/>
    <property type="project" value="TreeGrafter"/>
</dbReference>
<evidence type="ECO:0000313" key="5">
    <source>
        <dbReference type="Proteomes" id="UP000192727"/>
    </source>
</evidence>
<evidence type="ECO:0000256" key="2">
    <source>
        <dbReference type="ARBA" id="ARBA00023125"/>
    </source>
</evidence>
<dbReference type="InterPro" id="IPR001761">
    <property type="entry name" value="Peripla_BP/Lac1_sug-bd_dom"/>
</dbReference>
<dbReference type="AlphaFoldDB" id="A0A1U9YNF0"/>
<dbReference type="InterPro" id="IPR010982">
    <property type="entry name" value="Lambda_DNA-bd_dom_sf"/>
</dbReference>
<dbReference type="GeneID" id="64221026"/>
<dbReference type="GO" id="GO:0003700">
    <property type="term" value="F:DNA-binding transcription factor activity"/>
    <property type="evidence" value="ECO:0007669"/>
    <property type="project" value="TreeGrafter"/>
</dbReference>
<evidence type="ECO:0000256" key="1">
    <source>
        <dbReference type="ARBA" id="ARBA00023015"/>
    </source>
</evidence>
<sequence>MSVTKKDIADYLGISRTAVSLVLNNTPSSTISKETRERILKAAQELGYRDKEVSPPTLCFLLYNRETDDPRYMEDLHIVEETAGLHDYRLLFMNIKAIPDDFHRLKQFLGVRETDGILITGDMDDVLIDMVEQSGIPSVFYGGKERKGINIAIWDHRKAALEATRYLTELG</sequence>
<protein>
    <submittedName>
        <fullName evidence="4">LacI family transcriptional regulator</fullName>
    </submittedName>
</protein>
<dbReference type="SMART" id="SM00354">
    <property type="entry name" value="HTH_LACI"/>
    <property type="match status" value="1"/>
</dbReference>
<dbReference type="SUPFAM" id="SSF47413">
    <property type="entry name" value="lambda repressor-like DNA-binding domains"/>
    <property type="match status" value="1"/>
</dbReference>